<keyword evidence="5" id="KW-1185">Reference proteome</keyword>
<feature type="region of interest" description="Disordered" evidence="2">
    <location>
        <begin position="686"/>
        <end position="747"/>
    </location>
</feature>
<keyword evidence="1" id="KW-0175">Coiled coil</keyword>
<feature type="compositionally biased region" description="Basic and acidic residues" evidence="2">
    <location>
        <begin position="72"/>
        <end position="82"/>
    </location>
</feature>
<dbReference type="EMBL" id="AP028922">
    <property type="protein sequence ID" value="BET02667.1"/>
    <property type="molecule type" value="Genomic_DNA"/>
</dbReference>
<feature type="compositionally biased region" description="Basic and acidic residues" evidence="2">
    <location>
        <begin position="105"/>
        <end position="114"/>
    </location>
</feature>
<sequence>MKPRNKRNGAGVEETGNMTSWTEPDVILNEHVDDVDFECFLEEVTASESSEDERPVRKKSPKKKPGKFAKPRIQDRQIEKKPQNRPRRPNPAKNGDLSAKKKKKTEPLKVKIEDEAQLMTKSRRSVIPTKFSEYVMLIDSSENDSSDGYSSADNTSSVDLPAAKPAVKRPGRRRRIDESADDSSDAQRRPAKSRRKYMTIKERIKLLKRFDALQPCSPTEAADIFGMNSESFSIIVDERDDLESRFADSGKSFLPKEDLETLKEALADFAKRNESNKATLTSAELKTKAEELKQSLNLSEIEVSKEWIDTWKADYETSRKELAQAENSARLGTELSNLVVTSRKNGVELSMDEIKIKCQALKDSLGITDVDVTDEWLTEWKKKSGKPAKRPYRSRKSPSSFICANEEIIDDWSGAVRAALINYHPDDIFNAVESGIYFKSLPGLNNSQTDWMTVFFACNMSGIEKKQLLVIGKSTNQLSLGILTLPVDFASNENAWMTAEIFTSFVTDWDRRAGQSRRRIALIVEESPVHPRVDLSWIELFFVPKNVYNLPPLKRGVISMVKNLYRKELLKAVKKLAPDSRQIESTVEKISVIDAAFMLSSAWAEVDKSSMVTAFVHSGFPFLRKPSLRAGGENEEHPDESRLNAIDERIVVCEQHRDVHAALLVDGHQDCINEVIVHADDEIGSEMHADDGDEQPADIEGDESRGTVKISDPFESEKSEGDAFVPKREVTSPSLNPTSSSSSLTEDTVWSVGQTTAEMPNDSKVLDALATIKRFLKLRNGNLEDLSDYTQLELKVLAKLQR</sequence>
<dbReference type="InterPro" id="IPR050863">
    <property type="entry name" value="CenT-Element_Derived"/>
</dbReference>
<feature type="compositionally biased region" description="Low complexity" evidence="2">
    <location>
        <begin position="731"/>
        <end position="745"/>
    </location>
</feature>
<evidence type="ECO:0000256" key="1">
    <source>
        <dbReference type="SAM" id="Coils"/>
    </source>
</evidence>
<protein>
    <submittedName>
        <fullName evidence="4">Tigger transposable element derived</fullName>
    </submittedName>
</protein>
<feature type="compositionally biased region" description="Acidic residues" evidence="2">
    <location>
        <begin position="691"/>
        <end position="701"/>
    </location>
</feature>
<dbReference type="Proteomes" id="UP001307889">
    <property type="component" value="Chromosome 14"/>
</dbReference>
<dbReference type="PANTHER" id="PTHR19303:SF73">
    <property type="entry name" value="PROTEIN PDC2"/>
    <property type="match status" value="1"/>
</dbReference>
<accession>A0ABN7BEB2</accession>
<gene>
    <name evidence="4" type="ORF">NTJ_15488</name>
</gene>
<feature type="region of interest" description="Disordered" evidence="2">
    <location>
        <begin position="44"/>
        <end position="123"/>
    </location>
</feature>
<evidence type="ECO:0000259" key="3">
    <source>
        <dbReference type="Pfam" id="PF03184"/>
    </source>
</evidence>
<feature type="region of interest" description="Disordered" evidence="2">
    <location>
        <begin position="141"/>
        <end position="195"/>
    </location>
</feature>
<evidence type="ECO:0000256" key="2">
    <source>
        <dbReference type="SAM" id="MobiDB-lite"/>
    </source>
</evidence>
<evidence type="ECO:0000313" key="5">
    <source>
        <dbReference type="Proteomes" id="UP001307889"/>
    </source>
</evidence>
<feature type="domain" description="DDE-1" evidence="3">
    <location>
        <begin position="452"/>
        <end position="615"/>
    </location>
</feature>
<dbReference type="InterPro" id="IPR004875">
    <property type="entry name" value="DDE_SF_endonuclease_dom"/>
</dbReference>
<proteinExistence type="predicted"/>
<name>A0ABN7BEB2_9HEMI</name>
<dbReference type="PANTHER" id="PTHR19303">
    <property type="entry name" value="TRANSPOSON"/>
    <property type="match status" value="1"/>
</dbReference>
<feature type="region of interest" description="Disordered" evidence="2">
    <location>
        <begin position="1"/>
        <end position="25"/>
    </location>
</feature>
<reference evidence="4 5" key="1">
    <citation type="submission" date="2023-09" db="EMBL/GenBank/DDBJ databases">
        <title>Nesidiocoris tenuis whole genome shotgun sequence.</title>
        <authorList>
            <person name="Shibata T."/>
            <person name="Shimoda M."/>
            <person name="Kobayashi T."/>
            <person name="Uehara T."/>
        </authorList>
    </citation>
    <scope>NUCLEOTIDE SEQUENCE [LARGE SCALE GENOMIC DNA]</scope>
    <source>
        <strain evidence="4 5">Japan</strain>
    </source>
</reference>
<organism evidence="4 5">
    <name type="scientific">Nesidiocoris tenuis</name>
    <dbReference type="NCBI Taxonomy" id="355587"/>
    <lineage>
        <taxon>Eukaryota</taxon>
        <taxon>Metazoa</taxon>
        <taxon>Ecdysozoa</taxon>
        <taxon>Arthropoda</taxon>
        <taxon>Hexapoda</taxon>
        <taxon>Insecta</taxon>
        <taxon>Pterygota</taxon>
        <taxon>Neoptera</taxon>
        <taxon>Paraneoptera</taxon>
        <taxon>Hemiptera</taxon>
        <taxon>Heteroptera</taxon>
        <taxon>Panheteroptera</taxon>
        <taxon>Cimicomorpha</taxon>
        <taxon>Miridae</taxon>
        <taxon>Dicyphina</taxon>
        <taxon>Nesidiocoris</taxon>
    </lineage>
</organism>
<evidence type="ECO:0000313" key="4">
    <source>
        <dbReference type="EMBL" id="BET02667.1"/>
    </source>
</evidence>
<dbReference type="Pfam" id="PF03184">
    <property type="entry name" value="DDE_1"/>
    <property type="match status" value="1"/>
</dbReference>
<feature type="compositionally biased region" description="Basic and acidic residues" evidence="2">
    <location>
        <begin position="715"/>
        <end position="730"/>
    </location>
</feature>
<feature type="coiled-coil region" evidence="1">
    <location>
        <begin position="282"/>
        <end position="328"/>
    </location>
</feature>
<feature type="compositionally biased region" description="Basic residues" evidence="2">
    <location>
        <begin position="56"/>
        <end position="70"/>
    </location>
</feature>